<dbReference type="InterPro" id="IPR001303">
    <property type="entry name" value="Aldolase_II/adducin_N"/>
</dbReference>
<evidence type="ECO:0000259" key="2">
    <source>
        <dbReference type="SMART" id="SM01007"/>
    </source>
</evidence>
<evidence type="ECO:0000313" key="3">
    <source>
        <dbReference type="EMBL" id="KOS55424.1"/>
    </source>
</evidence>
<dbReference type="AlphaFoldDB" id="A0A0M8PFF2"/>
<protein>
    <recommendedName>
        <fullName evidence="2">Class II aldolase/adducin N-terminal domain-containing protein</fullName>
    </recommendedName>
</protein>
<dbReference type="SUPFAM" id="SSF53639">
    <property type="entry name" value="AraD/HMP-PK domain-like"/>
    <property type="match status" value="1"/>
</dbReference>
<gene>
    <name evidence="3" type="ORF">Z051_14960</name>
</gene>
<dbReference type="InterPro" id="IPR051017">
    <property type="entry name" value="Aldolase-II_Adducin_sf"/>
</dbReference>
<dbReference type="FunFam" id="3.40.225.10:FF:000009">
    <property type="entry name" value="Class II aldolase/adducin N-terminal"/>
    <property type="match status" value="1"/>
</dbReference>
<accession>A0A0M8PFF2</accession>
<dbReference type="InterPro" id="IPR036409">
    <property type="entry name" value="Aldolase_II/adducin_N_sf"/>
</dbReference>
<organism evidence="3 4">
    <name type="scientific">Rhodococcus rhodochrous KG-21</name>
    <dbReference type="NCBI Taxonomy" id="1441923"/>
    <lineage>
        <taxon>Bacteria</taxon>
        <taxon>Bacillati</taxon>
        <taxon>Actinomycetota</taxon>
        <taxon>Actinomycetes</taxon>
        <taxon>Mycobacteriales</taxon>
        <taxon>Nocardiaceae</taxon>
        <taxon>Rhodococcus</taxon>
    </lineage>
</organism>
<dbReference type="EMBL" id="AZYO01000038">
    <property type="protein sequence ID" value="KOS55424.1"/>
    <property type="molecule type" value="Genomic_DNA"/>
</dbReference>
<comment type="caution">
    <text evidence="3">The sequence shown here is derived from an EMBL/GenBank/DDBJ whole genome shotgun (WGS) entry which is preliminary data.</text>
</comment>
<reference evidence="3 4" key="1">
    <citation type="journal article" date="2015" name="Genome Announc.">
        <title>Draft Genome Sequence of Rhodococcus rhodochrous Strain KG-21, a Soil Isolate from Oil Fields of Krishna-Godavari Basin, India.</title>
        <authorList>
            <person name="Dawar C."/>
            <person name="Aggarwal R.K."/>
        </authorList>
    </citation>
    <scope>NUCLEOTIDE SEQUENCE [LARGE SCALE GENOMIC DNA]</scope>
    <source>
        <strain evidence="3 4">KG-21</strain>
    </source>
</reference>
<dbReference type="Gene3D" id="3.40.225.10">
    <property type="entry name" value="Class II aldolase/adducin N-terminal domain"/>
    <property type="match status" value="1"/>
</dbReference>
<reference evidence="4" key="2">
    <citation type="submission" date="2015-01" db="EMBL/GenBank/DDBJ databases">
        <title>Draft genome sequence of potential hydrocarbon metabolising strain of Rhodococcus rhodochrous.</title>
        <authorList>
            <person name="Aggarwal R.K."/>
            <person name="Dawar C."/>
        </authorList>
    </citation>
    <scope>NUCLEOTIDE SEQUENCE [LARGE SCALE GENOMIC DNA]</scope>
    <source>
        <strain evidence="4">KG-21</strain>
    </source>
</reference>
<dbReference type="PANTHER" id="PTHR10672:SF3">
    <property type="entry name" value="PROTEIN HU-LI TAI SHAO"/>
    <property type="match status" value="1"/>
</dbReference>
<evidence type="ECO:0000313" key="4">
    <source>
        <dbReference type="Proteomes" id="UP000037712"/>
    </source>
</evidence>
<dbReference type="NCBIfam" id="NF004855">
    <property type="entry name" value="PRK06208.1"/>
    <property type="match status" value="1"/>
</dbReference>
<dbReference type="PATRIC" id="fig|1441923.3.peg.3276"/>
<dbReference type="SMART" id="SM01007">
    <property type="entry name" value="Aldolase_II"/>
    <property type="match status" value="1"/>
</dbReference>
<dbReference type="GO" id="GO:0005856">
    <property type="term" value="C:cytoskeleton"/>
    <property type="evidence" value="ECO:0007669"/>
    <property type="project" value="TreeGrafter"/>
</dbReference>
<dbReference type="Proteomes" id="UP000037712">
    <property type="component" value="Unassembled WGS sequence"/>
</dbReference>
<feature type="domain" description="Class II aldolase/adducin N-terminal" evidence="2">
    <location>
        <begin position="24"/>
        <end position="204"/>
    </location>
</feature>
<name>A0A0M8PFF2_RHORH</name>
<dbReference type="PANTHER" id="PTHR10672">
    <property type="entry name" value="ADDUCIN"/>
    <property type="match status" value="1"/>
</dbReference>
<dbReference type="GO" id="GO:0051015">
    <property type="term" value="F:actin filament binding"/>
    <property type="evidence" value="ECO:0007669"/>
    <property type="project" value="TreeGrafter"/>
</dbReference>
<comment type="similarity">
    <text evidence="1">Belongs to the aldolase class II family.</text>
</comment>
<evidence type="ECO:0000256" key="1">
    <source>
        <dbReference type="ARBA" id="ARBA00037961"/>
    </source>
</evidence>
<dbReference type="Pfam" id="PF00596">
    <property type="entry name" value="Aldolase_II"/>
    <property type="match status" value="1"/>
</dbReference>
<sequence>MHTLDLPNPPTFQSVTEERNHRKVRLAAAFRVFSKFGFDDGVTGHLTARDPEHTDHLWVNPWGMSFGHIRASDLCLVDGTGQLAEGVGPVNPAAITIHASVHDARPDVVCVAHSHSLYGKAWSAFGRKLEPITQDACAFYERHSVFDQYNGVVLEDDEGRALADSLGENRAAILKNHGILTVGATVDEAAWWFISLERSCQAQLLALAAGKPDVIPAGTARQVAALYDHRAGWFNFQPILARIMREQPDLAE</sequence>
<proteinExistence type="inferred from homology"/>